<comment type="caution">
    <text evidence="2">The sequence shown here is derived from an EMBL/GenBank/DDBJ whole genome shotgun (WGS) entry which is preliminary data.</text>
</comment>
<dbReference type="Proteomes" id="UP000678281">
    <property type="component" value="Unassembled WGS sequence"/>
</dbReference>
<proteinExistence type="predicted"/>
<dbReference type="EMBL" id="JAGXTP010000001">
    <property type="protein sequence ID" value="MBS3848961.1"/>
    <property type="molecule type" value="Genomic_DNA"/>
</dbReference>
<reference evidence="2" key="1">
    <citation type="submission" date="2021-04" db="EMBL/GenBank/DDBJ databases">
        <title>Devosia litorisediminis sp. nov., isolated from a sand dune.</title>
        <authorList>
            <person name="Park S."/>
            <person name="Yoon J.-H."/>
        </authorList>
    </citation>
    <scope>NUCLEOTIDE SEQUENCE</scope>
    <source>
        <strain evidence="2">BSSL-BM10</strain>
    </source>
</reference>
<feature type="region of interest" description="Disordered" evidence="1">
    <location>
        <begin position="1"/>
        <end position="57"/>
    </location>
</feature>
<organism evidence="2 3">
    <name type="scientific">Devosia litorisediminis</name>
    <dbReference type="NCBI Taxonomy" id="2829817"/>
    <lineage>
        <taxon>Bacteria</taxon>
        <taxon>Pseudomonadati</taxon>
        <taxon>Pseudomonadota</taxon>
        <taxon>Alphaproteobacteria</taxon>
        <taxon>Hyphomicrobiales</taxon>
        <taxon>Devosiaceae</taxon>
        <taxon>Devosia</taxon>
    </lineage>
</organism>
<name>A0A942I5I4_9HYPH</name>
<dbReference type="RefSeq" id="WP_212659220.1">
    <property type="nucleotide sequence ID" value="NZ_JAGXTP010000001.1"/>
</dbReference>
<protein>
    <submittedName>
        <fullName evidence="2">Uncharacterized protein</fullName>
    </submittedName>
</protein>
<dbReference type="AlphaFoldDB" id="A0A942I5I4"/>
<evidence type="ECO:0000313" key="3">
    <source>
        <dbReference type="Proteomes" id="UP000678281"/>
    </source>
</evidence>
<evidence type="ECO:0000256" key="1">
    <source>
        <dbReference type="SAM" id="MobiDB-lite"/>
    </source>
</evidence>
<sequence>MSADKPQADSKQPAPTKDAEHHQHHTPEELDAELDRELADSFPASDPPKVTRPGHED</sequence>
<accession>A0A942I5I4</accession>
<evidence type="ECO:0000313" key="2">
    <source>
        <dbReference type="EMBL" id="MBS3848961.1"/>
    </source>
</evidence>
<keyword evidence="3" id="KW-1185">Reference proteome</keyword>
<gene>
    <name evidence="2" type="ORF">KD146_09680</name>
</gene>
<feature type="compositionally biased region" description="Basic and acidic residues" evidence="1">
    <location>
        <begin position="17"/>
        <end position="39"/>
    </location>
</feature>